<accession>A0ABS3XD47</accession>
<evidence type="ECO:0000256" key="1">
    <source>
        <dbReference type="SAM" id="Phobius"/>
    </source>
</evidence>
<dbReference type="RefSeq" id="WP_209240365.1">
    <property type="nucleotide sequence ID" value="NZ_JADKMA010000077.1"/>
</dbReference>
<protein>
    <submittedName>
        <fullName evidence="2">PH domain-containing protein</fullName>
    </submittedName>
</protein>
<sequence length="174" mass="18971">MAAPGERELGRFVTRHETDVARHGRVGIIWLPIGLVALAGSIPVVIQTFKEAASGTFAGLLLGVALLSLWSGITNGLRYLSRHGEVYILRQGGLVYRRTGETRVIPWESITEVSDRGQANAISRAMGWDVHCRIRVRTGKRLLLTGFTKDAAKLSLMVRRAVHEGVRPLPPGAA</sequence>
<evidence type="ECO:0000313" key="2">
    <source>
        <dbReference type="EMBL" id="MBO8193309.1"/>
    </source>
</evidence>
<gene>
    <name evidence="2" type="ORF">ITI46_16790</name>
</gene>
<evidence type="ECO:0000313" key="3">
    <source>
        <dbReference type="Proteomes" id="UP001519064"/>
    </source>
</evidence>
<keyword evidence="1" id="KW-1133">Transmembrane helix</keyword>
<keyword evidence="3" id="KW-1185">Reference proteome</keyword>
<keyword evidence="1" id="KW-0812">Transmembrane</keyword>
<comment type="caution">
    <text evidence="2">The sequence shown here is derived from an EMBL/GenBank/DDBJ whole genome shotgun (WGS) entry which is preliminary data.</text>
</comment>
<feature type="transmembrane region" description="Helical" evidence="1">
    <location>
        <begin position="52"/>
        <end position="73"/>
    </location>
</feature>
<proteinExistence type="predicted"/>
<dbReference type="EMBL" id="JADKMA010000077">
    <property type="protein sequence ID" value="MBO8193309.1"/>
    <property type="molecule type" value="Genomic_DNA"/>
</dbReference>
<dbReference type="Proteomes" id="UP001519064">
    <property type="component" value="Unassembled WGS sequence"/>
</dbReference>
<organism evidence="2 3">
    <name type="scientific">Streptomyces oryzae</name>
    <dbReference type="NCBI Taxonomy" id="1434886"/>
    <lineage>
        <taxon>Bacteria</taxon>
        <taxon>Bacillati</taxon>
        <taxon>Actinomycetota</taxon>
        <taxon>Actinomycetes</taxon>
        <taxon>Kitasatosporales</taxon>
        <taxon>Streptomycetaceae</taxon>
        <taxon>Streptomyces</taxon>
    </lineage>
</organism>
<keyword evidence="1" id="KW-0472">Membrane</keyword>
<feature type="transmembrane region" description="Helical" evidence="1">
    <location>
        <begin position="28"/>
        <end position="46"/>
    </location>
</feature>
<name>A0ABS3XD47_9ACTN</name>
<reference evidence="2 3" key="1">
    <citation type="submission" date="2020-11" db="EMBL/GenBank/DDBJ databases">
        <title>Streptomyces spirodelae sp. nov., isolated from duckweed.</title>
        <authorList>
            <person name="Saimee Y."/>
            <person name="Duangmal K."/>
        </authorList>
    </citation>
    <scope>NUCLEOTIDE SEQUENCE [LARGE SCALE GENOMIC DNA]</scope>
    <source>
        <strain evidence="2 3">S16-07</strain>
    </source>
</reference>